<evidence type="ECO:0000256" key="3">
    <source>
        <dbReference type="ARBA" id="ARBA00018111"/>
    </source>
</evidence>
<evidence type="ECO:0000256" key="4">
    <source>
        <dbReference type="ARBA" id="ARBA00022490"/>
    </source>
</evidence>
<dbReference type="EMBL" id="SODV01000001">
    <property type="protein sequence ID" value="TDW99572.1"/>
    <property type="molecule type" value="Genomic_DNA"/>
</dbReference>
<dbReference type="HAMAP" id="MF_01114">
    <property type="entry name" value="RecX"/>
    <property type="match status" value="1"/>
</dbReference>
<dbReference type="Gene3D" id="1.10.10.10">
    <property type="entry name" value="Winged helix-like DNA-binding domain superfamily/Winged helix DNA-binding domain"/>
    <property type="match status" value="2"/>
</dbReference>
<dbReference type="AlphaFoldDB" id="A0A4V3GLH7"/>
<comment type="caution">
    <text evidence="8">The sequence shown here is derived from an EMBL/GenBank/DDBJ whole genome shotgun (WGS) entry which is preliminary data.</text>
</comment>
<dbReference type="InterPro" id="IPR036388">
    <property type="entry name" value="WH-like_DNA-bd_sf"/>
</dbReference>
<protein>
    <recommendedName>
        <fullName evidence="3 5">Regulatory protein RecX</fullName>
    </recommendedName>
</protein>
<keyword evidence="4 5" id="KW-0963">Cytoplasm</keyword>
<feature type="domain" description="RecX second three-helical" evidence="6">
    <location>
        <begin position="57"/>
        <end position="98"/>
    </location>
</feature>
<comment type="subcellular location">
    <subcellularLocation>
        <location evidence="1 5">Cytoplasm</location>
    </subcellularLocation>
</comment>
<accession>A0A4V3GLH7</accession>
<evidence type="ECO:0000256" key="5">
    <source>
        <dbReference type="HAMAP-Rule" id="MF_01114"/>
    </source>
</evidence>
<feature type="domain" description="RecX third three-helical" evidence="7">
    <location>
        <begin position="104"/>
        <end position="151"/>
    </location>
</feature>
<evidence type="ECO:0000256" key="1">
    <source>
        <dbReference type="ARBA" id="ARBA00004496"/>
    </source>
</evidence>
<dbReference type="Pfam" id="PF21981">
    <property type="entry name" value="RecX_HTH3"/>
    <property type="match status" value="1"/>
</dbReference>
<comment type="function">
    <text evidence="5">Modulates RecA activity.</text>
</comment>
<dbReference type="InterPro" id="IPR053925">
    <property type="entry name" value="RecX_HTH_3rd"/>
</dbReference>
<evidence type="ECO:0000313" key="8">
    <source>
        <dbReference type="EMBL" id="TDW99572.1"/>
    </source>
</evidence>
<sequence>MRPGRLSKEQALQKLRHYCAYQERCHQEAREKLFGFGLRGEEVDELISKLIEDNYLDEERFAVQFAGGKFRMKQWGRRKIEAELKARQVSTYCIRKGLAQIQADDYQKTLSRLAEDKYNALSTEEPFVARAKTMSYLLQKGYEPDLASAAIDNLAKP</sequence>
<dbReference type="Proteomes" id="UP000294498">
    <property type="component" value="Unassembled WGS sequence"/>
</dbReference>
<dbReference type="OrthoDB" id="1523826at2"/>
<comment type="similarity">
    <text evidence="2 5">Belongs to the RecX family.</text>
</comment>
<evidence type="ECO:0000256" key="2">
    <source>
        <dbReference type="ARBA" id="ARBA00009695"/>
    </source>
</evidence>
<evidence type="ECO:0000259" key="7">
    <source>
        <dbReference type="Pfam" id="PF21981"/>
    </source>
</evidence>
<reference evidence="8 9" key="1">
    <citation type="submission" date="2019-03" db="EMBL/GenBank/DDBJ databases">
        <title>Genomic Encyclopedia of Type Strains, Phase IV (KMG-IV): sequencing the most valuable type-strain genomes for metagenomic binning, comparative biology and taxonomic classification.</title>
        <authorList>
            <person name="Goeker M."/>
        </authorList>
    </citation>
    <scope>NUCLEOTIDE SEQUENCE [LARGE SCALE GENOMIC DNA]</scope>
    <source>
        <strain evidence="8 9">DSM 100059</strain>
    </source>
</reference>
<keyword evidence="9" id="KW-1185">Reference proteome</keyword>
<dbReference type="PANTHER" id="PTHR33602">
    <property type="entry name" value="REGULATORY PROTEIN RECX FAMILY PROTEIN"/>
    <property type="match status" value="1"/>
</dbReference>
<dbReference type="PANTHER" id="PTHR33602:SF1">
    <property type="entry name" value="REGULATORY PROTEIN RECX FAMILY PROTEIN"/>
    <property type="match status" value="1"/>
</dbReference>
<organism evidence="8 9">
    <name type="scientific">Dinghuibacter silviterrae</name>
    <dbReference type="NCBI Taxonomy" id="1539049"/>
    <lineage>
        <taxon>Bacteria</taxon>
        <taxon>Pseudomonadati</taxon>
        <taxon>Bacteroidota</taxon>
        <taxon>Chitinophagia</taxon>
        <taxon>Chitinophagales</taxon>
        <taxon>Chitinophagaceae</taxon>
        <taxon>Dinghuibacter</taxon>
    </lineage>
</organism>
<proteinExistence type="inferred from homology"/>
<dbReference type="Pfam" id="PF02631">
    <property type="entry name" value="RecX_HTH2"/>
    <property type="match status" value="1"/>
</dbReference>
<dbReference type="InterPro" id="IPR053924">
    <property type="entry name" value="RecX_HTH_2nd"/>
</dbReference>
<dbReference type="GO" id="GO:0006282">
    <property type="term" value="P:regulation of DNA repair"/>
    <property type="evidence" value="ECO:0007669"/>
    <property type="project" value="UniProtKB-UniRule"/>
</dbReference>
<dbReference type="RefSeq" id="WP_133990383.1">
    <property type="nucleotide sequence ID" value="NZ_SODV01000001.1"/>
</dbReference>
<dbReference type="GO" id="GO:0005737">
    <property type="term" value="C:cytoplasm"/>
    <property type="evidence" value="ECO:0007669"/>
    <property type="project" value="UniProtKB-SubCell"/>
</dbReference>
<evidence type="ECO:0000313" key="9">
    <source>
        <dbReference type="Proteomes" id="UP000294498"/>
    </source>
</evidence>
<name>A0A4V3GLH7_9BACT</name>
<dbReference type="InterPro" id="IPR003783">
    <property type="entry name" value="Regulatory_RecX"/>
</dbReference>
<gene>
    <name evidence="5" type="primary">recX</name>
    <name evidence="8" type="ORF">EDB95_0582</name>
</gene>
<evidence type="ECO:0000259" key="6">
    <source>
        <dbReference type="Pfam" id="PF02631"/>
    </source>
</evidence>